<feature type="coiled-coil region" evidence="7">
    <location>
        <begin position="1006"/>
        <end position="1075"/>
    </location>
</feature>
<feature type="coiled-coil region" evidence="7">
    <location>
        <begin position="905"/>
        <end position="935"/>
    </location>
</feature>
<evidence type="ECO:0000259" key="9">
    <source>
        <dbReference type="PROSITE" id="PS51456"/>
    </source>
</evidence>
<protein>
    <recommendedName>
        <fullName evidence="9">Myosin motor domain-containing protein</fullName>
    </recommendedName>
</protein>
<dbReference type="InterPro" id="IPR036961">
    <property type="entry name" value="Kinesin_motor_dom_sf"/>
</dbReference>
<comment type="similarity">
    <text evidence="6">Belongs to the TRAFAC class myosin-kinesin ATPase superfamily. Myosin family.</text>
</comment>
<dbReference type="PANTHER" id="PTHR13140">
    <property type="entry name" value="MYOSIN"/>
    <property type="match status" value="1"/>
</dbReference>
<evidence type="ECO:0000313" key="10">
    <source>
        <dbReference type="EMBL" id="CAE0828209.1"/>
    </source>
</evidence>
<sequence length="1650" mass="189296">MTDIRKSDVFEKGTLSFFYTDADSWRLGRVTDVEDKAGTQTIHLVSCNEDGEDDEEAMQVALPVDKLAPLQEGALDNVNDLLEMTYLHDSVLLHQVRSRYWQDIIYTNIGAIVLALNPYNYTLPLYTDNNMPKYISEKADALNGGSKLPTHNWTVAHDAYWSMRNVDQPQSILVSGESGAGKTEAAKIVTKYLAVASTYYASASEKEGGKFVTDRIAMSSPILEAFGNAKTLRNDNSSRFGKFMKLQFNDKGFLHGCYTINYLLEKSRVVTHGKGERSYHTYYQFLFGASEEDKEKYNLKDPHKFKWMFDGIPVEDQPKENDIEEYGLVRQAFDLVGFTKYEQEIVYSVIAGIMHLQSITFVPKGDKSGFDDAGVETVKFIADLWKIDADTLQKELTSTTTTLRSDTITKPLTATQATEVRDALSKGLYDRVFQWMVDKMNKVLDKEEECPENQWIGLLDIFGFENFQKNSFEQLCINFANEQLQNHYNTCVFNRDMVEYEAEGIETTSIDPPNNQPTLDLIGAKMGLLDLITDQGRTGSDEKFLAAACDKYKKHKSFKVPRIANGTFGVVHYAGEVSYTAKGMREKNLDPLKDSLKLLLRSSELDVLKDFLDPPAEDVKGAKAFNTVGKFFQGSLNSLISMIDETNPHWIRCVKPHSAKKARMFNGTEVMNQLRCAGVLETVKIRQTGYSMRILHAQFWTRYKLLLAEPGEKLTDEVTREGMQKILDFVEFTPEDVQIGKTKVFLKDPAYKRIEKQRNAKLDSLALAVQRFVLVKVSYNRTHCKRLAQSLICMQQCAKAWYSHYTFRVKELEWYNKKLLAASLMQRNARAKQSGRIMFKKKVNYCIVLWQQNLRARQSQVVWKQKEKEHYDKRVETTQLVQRLFRFKTSEAVYQERARDAIDYLDAELEVFREMEEEKRRAEEARKKALRDKIRAQKGLKAKAEPEPVVEEEEEEEEEEEAPRKPVKVKRAKKPVDDDGAGMTSEDSSADEMNTVQMDAQKVQHMLEKQMEFKKLQRHLQQLQQEVDRLKKENKQKEKECTEAKQKAAIAERVRRNAEMQLQKEKTARLSLEQAYAAKLLDEDRAAEVQAKVLEDAAGDYELMQSLAENRRHELDELYKKLESQENETIRLATTSIIRQPFGTAIDEVVRRQLAGICTDVPNNKPDQPAEPFNPQVLIDEVKKVMRNVHGLGEVYKLIKEFLAYLHEMEKAIPAHNCLPKEAFVDHLERPFHLAEAVCRLYGSKKFEDKNEIPTSGLDAASNAHSGVQSIFNMVPGQSGLEKLRKTHEPLLNKIQDRQQLAVHKINKMELLQQDIVMLLSQLDLTEIQEGILQVQAEFESKCTDGEKETRALNVKFQEVLKEQQDPLKQVEAKRKEKEVVLEQLRQSLKDKKRQVMEEFNTLLQTEETVAYILRDYEYLTHVRRKIEVEINRRTQTVQNSAAALAAGAAVMKTESHLVGDLRETLTASLEEMKSSANSSLGGAHELNFQLMQKHFAALEAYYNDVMALQYKQREELIAEDTKLHDPQSQAQNVKASFMSMVLTKEQMVSQQQQKVLKIRENIKATHEVLLKIRERFRQLLDWSHRNRVAEFLARHNKARYGNLISTSAIPNAVETFHWPNLEELLWTGRGQPPARSSSPGPESPTGPWS</sequence>
<keyword evidence="1 6" id="KW-0547">Nucleotide-binding</keyword>
<feature type="compositionally biased region" description="Acidic residues" evidence="8">
    <location>
        <begin position="948"/>
        <end position="961"/>
    </location>
</feature>
<reference evidence="10" key="1">
    <citation type="submission" date="2021-01" db="EMBL/GenBank/DDBJ databases">
        <authorList>
            <person name="Corre E."/>
            <person name="Pelletier E."/>
            <person name="Niang G."/>
            <person name="Scheremetjew M."/>
            <person name="Finn R."/>
            <person name="Kale V."/>
            <person name="Holt S."/>
            <person name="Cochrane G."/>
            <person name="Meng A."/>
            <person name="Brown T."/>
            <person name="Cohen L."/>
        </authorList>
    </citation>
    <scope>NUCLEOTIDE SEQUENCE</scope>
    <source>
        <strain evidence="10">CCMP1594</strain>
    </source>
</reference>
<dbReference type="GO" id="GO:0005737">
    <property type="term" value="C:cytoplasm"/>
    <property type="evidence" value="ECO:0007669"/>
    <property type="project" value="TreeGrafter"/>
</dbReference>
<feature type="compositionally biased region" description="Low complexity" evidence="8">
    <location>
        <begin position="1637"/>
        <end position="1650"/>
    </location>
</feature>
<keyword evidence="5 6" id="KW-0009">Actin-binding</keyword>
<dbReference type="SMART" id="SM00242">
    <property type="entry name" value="MYSc"/>
    <property type="match status" value="1"/>
</dbReference>
<feature type="coiled-coil region" evidence="7">
    <location>
        <begin position="1368"/>
        <end position="1402"/>
    </location>
</feature>
<dbReference type="Gene3D" id="1.20.58.530">
    <property type="match status" value="1"/>
</dbReference>
<keyword evidence="3 6" id="KW-0518">Myosin</keyword>
<dbReference type="Gene3D" id="3.40.850.10">
    <property type="entry name" value="Kinesin motor domain"/>
    <property type="match status" value="1"/>
</dbReference>
<proteinExistence type="inferred from homology"/>
<evidence type="ECO:0000256" key="6">
    <source>
        <dbReference type="PROSITE-ProRule" id="PRU00782"/>
    </source>
</evidence>
<dbReference type="GO" id="GO:0051015">
    <property type="term" value="F:actin filament binding"/>
    <property type="evidence" value="ECO:0007669"/>
    <property type="project" value="TreeGrafter"/>
</dbReference>
<keyword evidence="4 6" id="KW-0505">Motor protein</keyword>
<accession>A0A7S4G842</accession>
<evidence type="ECO:0000256" key="5">
    <source>
        <dbReference type="ARBA" id="ARBA00023203"/>
    </source>
</evidence>
<evidence type="ECO:0000256" key="7">
    <source>
        <dbReference type="SAM" id="Coils"/>
    </source>
</evidence>
<keyword evidence="2 6" id="KW-0067">ATP-binding</keyword>
<evidence type="ECO:0000256" key="3">
    <source>
        <dbReference type="ARBA" id="ARBA00023123"/>
    </source>
</evidence>
<gene>
    <name evidence="10" type="ORF">EGYM00163_LOCUS39478</name>
</gene>
<feature type="region of interest" description="Disordered" evidence="8">
    <location>
        <begin position="1628"/>
        <end position="1650"/>
    </location>
</feature>
<dbReference type="EMBL" id="HBJA01114663">
    <property type="protein sequence ID" value="CAE0828209.1"/>
    <property type="molecule type" value="Transcribed_RNA"/>
</dbReference>
<dbReference type="PRINTS" id="PR00193">
    <property type="entry name" value="MYOSINHEAVY"/>
</dbReference>
<dbReference type="SUPFAM" id="SSF52540">
    <property type="entry name" value="P-loop containing nucleoside triphosphate hydrolases"/>
    <property type="match status" value="1"/>
</dbReference>
<dbReference type="InterPro" id="IPR001609">
    <property type="entry name" value="Myosin_head_motor_dom-like"/>
</dbReference>
<name>A0A7S4G842_9EUGL</name>
<dbReference type="PANTHER" id="PTHR13140:SF550">
    <property type="entry name" value="MYOSIN-IIIB ISOFORM X1"/>
    <property type="match status" value="1"/>
</dbReference>
<dbReference type="Pfam" id="PF00063">
    <property type="entry name" value="Myosin_head"/>
    <property type="match status" value="1"/>
</dbReference>
<dbReference type="GO" id="GO:0005524">
    <property type="term" value="F:ATP binding"/>
    <property type="evidence" value="ECO:0007669"/>
    <property type="project" value="UniProtKB-UniRule"/>
</dbReference>
<dbReference type="GO" id="GO:0007015">
    <property type="term" value="P:actin filament organization"/>
    <property type="evidence" value="ECO:0007669"/>
    <property type="project" value="TreeGrafter"/>
</dbReference>
<feature type="binding site" evidence="6">
    <location>
        <begin position="176"/>
        <end position="183"/>
    </location>
    <ligand>
        <name>ATP</name>
        <dbReference type="ChEBI" id="CHEBI:30616"/>
    </ligand>
</feature>
<dbReference type="InterPro" id="IPR027417">
    <property type="entry name" value="P-loop_NTPase"/>
</dbReference>
<keyword evidence="7" id="KW-0175">Coiled coil</keyword>
<evidence type="ECO:0000256" key="4">
    <source>
        <dbReference type="ARBA" id="ARBA00023175"/>
    </source>
</evidence>
<feature type="region of interest" description="Actin-binding" evidence="6">
    <location>
        <begin position="636"/>
        <end position="658"/>
    </location>
</feature>
<dbReference type="GO" id="GO:0016020">
    <property type="term" value="C:membrane"/>
    <property type="evidence" value="ECO:0007669"/>
    <property type="project" value="TreeGrafter"/>
</dbReference>
<dbReference type="CDD" id="cd00124">
    <property type="entry name" value="MYSc"/>
    <property type="match status" value="1"/>
</dbReference>
<dbReference type="Gene3D" id="1.20.5.4820">
    <property type="match status" value="1"/>
</dbReference>
<evidence type="ECO:0000256" key="1">
    <source>
        <dbReference type="ARBA" id="ARBA00022741"/>
    </source>
</evidence>
<dbReference type="Gene3D" id="1.10.10.820">
    <property type="match status" value="1"/>
</dbReference>
<dbReference type="PROSITE" id="PS51456">
    <property type="entry name" value="MYOSIN_MOTOR"/>
    <property type="match status" value="1"/>
</dbReference>
<feature type="domain" description="Myosin motor" evidence="9">
    <location>
        <begin position="76"/>
        <end position="759"/>
    </location>
</feature>
<dbReference type="GO" id="GO:0016459">
    <property type="term" value="C:myosin complex"/>
    <property type="evidence" value="ECO:0007669"/>
    <property type="project" value="UniProtKB-KW"/>
</dbReference>
<organism evidence="10">
    <name type="scientific">Eutreptiella gymnastica</name>
    <dbReference type="NCBI Taxonomy" id="73025"/>
    <lineage>
        <taxon>Eukaryota</taxon>
        <taxon>Discoba</taxon>
        <taxon>Euglenozoa</taxon>
        <taxon>Euglenida</taxon>
        <taxon>Spirocuta</taxon>
        <taxon>Euglenophyceae</taxon>
        <taxon>Eutreptiales</taxon>
        <taxon>Eutreptiaceae</taxon>
        <taxon>Eutreptiella</taxon>
    </lineage>
</organism>
<evidence type="ECO:0000256" key="8">
    <source>
        <dbReference type="SAM" id="MobiDB-lite"/>
    </source>
</evidence>
<dbReference type="Gene3D" id="1.20.120.720">
    <property type="entry name" value="Myosin VI head, motor domain, U50 subdomain"/>
    <property type="match status" value="1"/>
</dbReference>
<dbReference type="GO" id="GO:0000146">
    <property type="term" value="F:microfilament motor activity"/>
    <property type="evidence" value="ECO:0007669"/>
    <property type="project" value="TreeGrafter"/>
</dbReference>
<evidence type="ECO:0000256" key="2">
    <source>
        <dbReference type="ARBA" id="ARBA00022840"/>
    </source>
</evidence>
<feature type="region of interest" description="Disordered" evidence="8">
    <location>
        <begin position="937"/>
        <end position="992"/>
    </location>
</feature>